<dbReference type="Proteomes" id="UP000244924">
    <property type="component" value="Unassembled WGS sequence"/>
</dbReference>
<protein>
    <submittedName>
        <fullName evidence="3">Uncharacterized protein</fullName>
    </submittedName>
</protein>
<gene>
    <name evidence="3" type="ORF">DEA8626_01781</name>
</gene>
<reference evidence="3 4" key="1">
    <citation type="submission" date="2018-03" db="EMBL/GenBank/DDBJ databases">
        <authorList>
            <person name="Keele B.F."/>
        </authorList>
    </citation>
    <scope>NUCLEOTIDE SEQUENCE [LARGE SCALE GENOMIC DNA]</scope>
    <source>
        <strain evidence="3 4">CECT 8626</strain>
    </source>
</reference>
<keyword evidence="4" id="KW-1185">Reference proteome</keyword>
<evidence type="ECO:0000256" key="2">
    <source>
        <dbReference type="SAM" id="SignalP"/>
    </source>
</evidence>
<evidence type="ECO:0000256" key="1">
    <source>
        <dbReference type="SAM" id="MobiDB-lite"/>
    </source>
</evidence>
<dbReference type="EMBL" id="OMOQ01000001">
    <property type="protein sequence ID" value="SPH18249.1"/>
    <property type="molecule type" value="Genomic_DNA"/>
</dbReference>
<name>A0A2R8B6K9_9RHOB</name>
<keyword evidence="2" id="KW-0732">Signal</keyword>
<proteinExistence type="predicted"/>
<dbReference type="AlphaFoldDB" id="A0A2R8B6K9"/>
<evidence type="ECO:0000313" key="4">
    <source>
        <dbReference type="Proteomes" id="UP000244924"/>
    </source>
</evidence>
<feature type="chain" id="PRO_5015314145" evidence="2">
    <location>
        <begin position="19"/>
        <end position="78"/>
    </location>
</feature>
<feature type="signal peptide" evidence="2">
    <location>
        <begin position="1"/>
        <end position="18"/>
    </location>
</feature>
<accession>A0A2R8B6K9</accession>
<feature type="region of interest" description="Disordered" evidence="1">
    <location>
        <begin position="58"/>
        <end position="78"/>
    </location>
</feature>
<dbReference type="RefSeq" id="WP_108852602.1">
    <property type="nucleotide sequence ID" value="NZ_OMOQ01000001.1"/>
</dbReference>
<dbReference type="PROSITE" id="PS51257">
    <property type="entry name" value="PROKAR_LIPOPROTEIN"/>
    <property type="match status" value="1"/>
</dbReference>
<evidence type="ECO:0000313" key="3">
    <source>
        <dbReference type="EMBL" id="SPH18249.1"/>
    </source>
</evidence>
<sequence length="78" mass="7976">MKRIAIAAIAPLLVTACAAPSPQGGTTRLDGLFQPANPALGIRAQSPAGFPAYETRFPATPGLWQGTDSAPAPTHEGH</sequence>
<organism evidence="3 4">
    <name type="scientific">Albidovulum aquaemixtae</name>
    <dbReference type="NCBI Taxonomy" id="1542388"/>
    <lineage>
        <taxon>Bacteria</taxon>
        <taxon>Pseudomonadati</taxon>
        <taxon>Pseudomonadota</taxon>
        <taxon>Alphaproteobacteria</taxon>
        <taxon>Rhodobacterales</taxon>
        <taxon>Paracoccaceae</taxon>
        <taxon>Albidovulum</taxon>
    </lineage>
</organism>